<dbReference type="InterPro" id="IPR013762">
    <property type="entry name" value="Integrase-like_cat_sf"/>
</dbReference>
<feature type="region of interest" description="Disordered" evidence="3">
    <location>
        <begin position="155"/>
        <end position="186"/>
    </location>
</feature>
<evidence type="ECO:0000256" key="3">
    <source>
        <dbReference type="SAM" id="MobiDB-lite"/>
    </source>
</evidence>
<protein>
    <recommendedName>
        <fullName evidence="4">Tyr recombinase domain-containing protein</fullName>
    </recommendedName>
</protein>
<dbReference type="Gene3D" id="1.10.150.130">
    <property type="match status" value="1"/>
</dbReference>
<dbReference type="Gene3D" id="1.10.443.10">
    <property type="entry name" value="Intergrase catalytic core"/>
    <property type="match status" value="1"/>
</dbReference>
<evidence type="ECO:0000259" key="4">
    <source>
        <dbReference type="PROSITE" id="PS51898"/>
    </source>
</evidence>
<name>A0ABS5EQC1_9PROT</name>
<keyword evidence="1" id="KW-0238">DNA-binding</keyword>
<proteinExistence type="predicted"/>
<reference evidence="6" key="1">
    <citation type="journal article" date="2021" name="Syst. Appl. Microbiol.">
        <title>Roseomonas hellenica sp. nov., isolated from roots of wild-growing Alkanna tinctoria.</title>
        <authorList>
            <person name="Rat A."/>
            <person name="Naranjo H.D."/>
            <person name="Lebbe L."/>
            <person name="Cnockaert M."/>
            <person name="Krigas N."/>
            <person name="Grigoriadou K."/>
            <person name="Maloupa E."/>
            <person name="Willems A."/>
        </authorList>
    </citation>
    <scope>NUCLEOTIDE SEQUENCE [LARGE SCALE GENOMIC DNA]</scope>
    <source>
        <strain evidence="6">LMG 31159</strain>
    </source>
</reference>
<dbReference type="Pfam" id="PF20172">
    <property type="entry name" value="DUF6538"/>
    <property type="match status" value="1"/>
</dbReference>
<dbReference type="InterPro" id="IPR010998">
    <property type="entry name" value="Integrase_recombinase_N"/>
</dbReference>
<evidence type="ECO:0000256" key="2">
    <source>
        <dbReference type="ARBA" id="ARBA00023172"/>
    </source>
</evidence>
<organism evidence="5 6">
    <name type="scientific">Neoroseomonas terrae</name>
    <dbReference type="NCBI Taxonomy" id="424799"/>
    <lineage>
        <taxon>Bacteria</taxon>
        <taxon>Pseudomonadati</taxon>
        <taxon>Pseudomonadota</taxon>
        <taxon>Alphaproteobacteria</taxon>
        <taxon>Acetobacterales</taxon>
        <taxon>Acetobacteraceae</taxon>
        <taxon>Neoroseomonas</taxon>
    </lineage>
</organism>
<comment type="caution">
    <text evidence="5">The sequence shown here is derived from an EMBL/GenBank/DDBJ whole genome shotgun (WGS) entry which is preliminary data.</text>
</comment>
<dbReference type="InterPro" id="IPR011010">
    <property type="entry name" value="DNA_brk_join_enz"/>
</dbReference>
<evidence type="ECO:0000256" key="1">
    <source>
        <dbReference type="ARBA" id="ARBA00023125"/>
    </source>
</evidence>
<dbReference type="InterPro" id="IPR002104">
    <property type="entry name" value="Integrase_catalytic"/>
</dbReference>
<keyword evidence="6" id="KW-1185">Reference proteome</keyword>
<gene>
    <name evidence="5" type="ORF">GXW78_26495</name>
</gene>
<sequence>MVVPKDIRPIIGTAERIISLGTKDPAEALRKAPAALEQIAREFAAARAALAPEQRLSQREVVALCGALYRETVAQWEDDPGTAEAWDLFAGQLQDARAWDNAMPGGGPSAPDLEDAEDLARRHGFTPDADSVKRIAVALYATRMKAADTLRRRAEGDYSPDTHAPTFPPIVSGEATAGKSPVPTTQPEALKGDTLLALWAAEARPAPATLKKYGATFRNLARILGFDDVRRISPGDVVRFKEARLSEGRSTGTVADDILNAGAVCNWAVENLKITSNPFSRKAPKVSRKGPAPREPYSDDEAQRILTAARQETGALRWLPWLLCFTGARLGEIVEARRCDVRQDSGVTILDIRPTEARAGKNETMQRMIPLHSALIAEGFLRYVAALPGNPAGPLFPSIVARKDGTRTTNAQVMHGRWMREVVGIKDPKKAPAHSWRHRMEDALRIARVSQEAQDAITGRHNPRNAGAGYGKGFRGMPDEVLKDLERVPSPVPPEVSGGATE</sequence>
<accession>A0ABS5EQC1</accession>
<dbReference type="Proteomes" id="UP000698752">
    <property type="component" value="Unassembled WGS sequence"/>
</dbReference>
<dbReference type="EMBL" id="JAAEDI010000043">
    <property type="protein sequence ID" value="MBR0653230.1"/>
    <property type="molecule type" value="Genomic_DNA"/>
</dbReference>
<evidence type="ECO:0000313" key="6">
    <source>
        <dbReference type="Proteomes" id="UP000698752"/>
    </source>
</evidence>
<feature type="region of interest" description="Disordered" evidence="3">
    <location>
        <begin position="454"/>
        <end position="473"/>
    </location>
</feature>
<dbReference type="SUPFAM" id="SSF56349">
    <property type="entry name" value="DNA breaking-rejoining enzymes"/>
    <property type="match status" value="1"/>
</dbReference>
<keyword evidence="2" id="KW-0233">DNA recombination</keyword>
<dbReference type="PROSITE" id="PS51898">
    <property type="entry name" value="TYR_RECOMBINASE"/>
    <property type="match status" value="1"/>
</dbReference>
<evidence type="ECO:0000313" key="5">
    <source>
        <dbReference type="EMBL" id="MBR0653230.1"/>
    </source>
</evidence>
<feature type="domain" description="Tyr recombinase" evidence="4">
    <location>
        <begin position="292"/>
        <end position="483"/>
    </location>
</feature>
<dbReference type="InterPro" id="IPR046668">
    <property type="entry name" value="DUF6538"/>
</dbReference>